<feature type="compositionally biased region" description="Low complexity" evidence="6">
    <location>
        <begin position="863"/>
        <end position="878"/>
    </location>
</feature>
<dbReference type="PANTHER" id="PTHR32086:SF0">
    <property type="entry name" value="FANCONI ANEMIA GROUP D2 PROTEIN"/>
    <property type="match status" value="1"/>
</dbReference>
<feature type="compositionally biased region" description="Low complexity" evidence="6">
    <location>
        <begin position="1420"/>
        <end position="1438"/>
    </location>
</feature>
<evidence type="ECO:0000313" key="7">
    <source>
        <dbReference type="EMBL" id="KAG0270710.1"/>
    </source>
</evidence>
<protein>
    <submittedName>
        <fullName evidence="7">Fanconi anemia group D2 protein</fullName>
    </submittedName>
</protein>
<feature type="compositionally biased region" description="Acidic residues" evidence="6">
    <location>
        <begin position="1495"/>
        <end position="1511"/>
    </location>
</feature>
<dbReference type="Proteomes" id="UP000807716">
    <property type="component" value="Unassembled WGS sequence"/>
</dbReference>
<dbReference type="EMBL" id="JAAAJB010000001">
    <property type="protein sequence ID" value="KAG0270710.1"/>
    <property type="molecule type" value="Genomic_DNA"/>
</dbReference>
<dbReference type="GO" id="GO:0005634">
    <property type="term" value="C:nucleus"/>
    <property type="evidence" value="ECO:0007669"/>
    <property type="project" value="UniProtKB-SubCell"/>
</dbReference>
<organism evidence="7 8">
    <name type="scientific">Actinomortierella ambigua</name>
    <dbReference type="NCBI Taxonomy" id="1343610"/>
    <lineage>
        <taxon>Eukaryota</taxon>
        <taxon>Fungi</taxon>
        <taxon>Fungi incertae sedis</taxon>
        <taxon>Mucoromycota</taxon>
        <taxon>Mortierellomycotina</taxon>
        <taxon>Mortierellomycetes</taxon>
        <taxon>Mortierellales</taxon>
        <taxon>Mortierellaceae</taxon>
        <taxon>Actinomortierella</taxon>
    </lineage>
</organism>
<sequence>MLAGDLSRNHTDNNGVMGGDMVGPALFRSICERAGLILGIDGGPNGLNVEPARFRRDAERLLRAADHADAARSTGPRGPSVAVEAFLEGLQDHMDNAHQLRACLLPLTFEVDQDMGTTSTIYTHGESLVRVLLGIDCVQPGLLTILLDKIMGYLEDDEDLPTPKLILNQLKWLDNVVEPTQLSAKLLEVINLTSLSVQRDVIVFIPEIIPDSEHKTVVSGFLEIMESTSSLVVPILDALSNLNLQTNMLRSARSQVVDKLESADLEDLPVVIKFLLQTVDPETVEDVVTEIRQKLDFKSILKLQTHGHAGDKWKVMSQTQTPEVLILDALKSGIRFQKFVADTWFKTLQSLTRSARFKVIDVMVVFILHSIVSMKKKVEALVHKKVVEGALTRRLLEDTLATHGGALREFMPSVASISESMLRSSQNFPIVSRAACTIYSCAFYISDAYYRQEIVGSLLVHIGSGSNVEIDSSLAVLHTIVQVARRSLNEYSAFIKGVLDYLDNLSPEQIRKFFLVLGLLAREDEASGSTSNLMTDLNITLRKQISNPLEKYRKMGVMGAISIVEAFGTKEDGSSNGAGSSSQAVGHRQAEYDPLLKVSVQYLVMIRDACQKSPSCLALTYDELASLISSQVLERKLEVWIREEFSDQFAATFVCCLTEEVRLMPTRKTTLEHWMNLDGQAAELTIKVMPTLCADYPDPATQNDAMESTPESIVYLCSLFKLLQATEKRLGENGLDEIDGLLGCSITMFKQEYIEDIATIYSTDMCQIAAQAVLTAINWFRELVNAFSFDACDQTMARIILRLQHITDLERILRHILQAAPGFRPLEAKGMFHDESSIASTRRLVDPMAFRSSSVKGKGTSRSTDSTPLPSAPTLTTALCSSNSSETVTMESLAPYMRELEMDVFNILRVHDSITRDVMDDQNDSGEKVQLNYLQLEFLLKDLQRKVDTKLGSPPTAGTKKGSSPSVSNRLLDRMPNSDFVRHLLKFTPHLIVKIRLMLEAISTGETSEDDPAGLSTVSDCLLIGLHVLTVILSWNELHASDQKEVRLEILKSLAMDQTSVAKKKEIEESTNLSAVAVDAFEVISKWGPMMPSFDSAASWLEVLSKVLALVPQNTTTWEEASGMATNILVAQWPNARAIKPDRLAYVLGEQISKSGDPLSKIKEYASVILPEFLEGGPAVDDGENAHPLLTSSSFTTYTKVLHIQLSQLASRFVEVDHDDIALAFDYVADLTICFQKLAAFVKSNDKREVLGVTLRHSKSFMDQFIKRILPFMGRHFRGHQLRVVTIFKSHLQPATRSLQNVCGHAKAAKERGLMTLVPSIKKTMETLIFEVKLMLENNGAGIAFWLGNLKHRNLAGEEIGSQLPQESEEDDDDDAMEPEEEEGEEGDEGDEMELDELQDDVDTTKMSMAGRKRSRSSKGQKTGTSSSTKSSRARSNGRNGDKQRKQSQSSKRKVQAEEEERRIHSRSQITNSDVDSSDDEERVSALQVHQHDDDGQESEILPEDNDEEEYEERRERHRRNRNPYIDDAAEEDDGEEEEEEEGEEEEEEDEEDQIIYEDDDD</sequence>
<dbReference type="Pfam" id="PF14631">
    <property type="entry name" value="FancD2"/>
    <property type="match status" value="1"/>
</dbReference>
<dbReference type="PANTHER" id="PTHR32086">
    <property type="entry name" value="FANCONI ANEMIA GROUP D2 PROTEIN"/>
    <property type="match status" value="1"/>
</dbReference>
<feature type="region of interest" description="Disordered" evidence="6">
    <location>
        <begin position="1359"/>
        <end position="1562"/>
    </location>
</feature>
<comment type="similarity">
    <text evidence="5">Belongs to the Fanconi anemia protein FANCD2 family.</text>
</comment>
<evidence type="ECO:0000256" key="5">
    <source>
        <dbReference type="ARBA" id="ARBA00093456"/>
    </source>
</evidence>
<evidence type="ECO:0000256" key="3">
    <source>
        <dbReference type="ARBA" id="ARBA00022843"/>
    </source>
</evidence>
<comment type="subcellular location">
    <subcellularLocation>
        <location evidence="1">Nucleus</location>
    </subcellularLocation>
</comment>
<feature type="region of interest" description="Disordered" evidence="6">
    <location>
        <begin position="851"/>
        <end position="878"/>
    </location>
</feature>
<keyword evidence="8" id="KW-1185">Reference proteome</keyword>
<dbReference type="GO" id="GO:0070182">
    <property type="term" value="F:DNA polymerase binding"/>
    <property type="evidence" value="ECO:0007669"/>
    <property type="project" value="TreeGrafter"/>
</dbReference>
<evidence type="ECO:0000256" key="6">
    <source>
        <dbReference type="SAM" id="MobiDB-lite"/>
    </source>
</evidence>
<dbReference type="GO" id="GO:0031573">
    <property type="term" value="P:mitotic intra-S DNA damage checkpoint signaling"/>
    <property type="evidence" value="ECO:0007669"/>
    <property type="project" value="TreeGrafter"/>
</dbReference>
<dbReference type="GO" id="GO:1990918">
    <property type="term" value="P:double-strand break repair involved in meiotic recombination"/>
    <property type="evidence" value="ECO:0007669"/>
    <property type="project" value="TreeGrafter"/>
</dbReference>
<feature type="compositionally biased region" description="Acidic residues" evidence="6">
    <location>
        <begin position="1367"/>
        <end position="1402"/>
    </location>
</feature>
<name>A0A9P6QP91_9FUNG</name>
<dbReference type="OrthoDB" id="27031at2759"/>
<keyword evidence="4" id="KW-0539">Nucleus</keyword>
<reference evidence="7" key="1">
    <citation type="journal article" date="2020" name="Fungal Divers.">
        <title>Resolving the Mortierellaceae phylogeny through synthesis of multi-gene phylogenetics and phylogenomics.</title>
        <authorList>
            <person name="Vandepol N."/>
            <person name="Liber J."/>
            <person name="Desiro A."/>
            <person name="Na H."/>
            <person name="Kennedy M."/>
            <person name="Barry K."/>
            <person name="Grigoriev I.V."/>
            <person name="Miller A.N."/>
            <person name="O'Donnell K."/>
            <person name="Stajich J.E."/>
            <person name="Bonito G."/>
        </authorList>
    </citation>
    <scope>NUCLEOTIDE SEQUENCE</scope>
    <source>
        <strain evidence="7">BC1065</strain>
    </source>
</reference>
<keyword evidence="2" id="KW-1017">Isopeptide bond</keyword>
<feature type="compositionally biased region" description="Acidic residues" evidence="6">
    <location>
        <begin position="1528"/>
        <end position="1562"/>
    </location>
</feature>
<dbReference type="GO" id="GO:0036297">
    <property type="term" value="P:interstrand cross-link repair"/>
    <property type="evidence" value="ECO:0007669"/>
    <property type="project" value="TreeGrafter"/>
</dbReference>
<dbReference type="InterPro" id="IPR029448">
    <property type="entry name" value="FANCD2"/>
</dbReference>
<feature type="region of interest" description="Disordered" evidence="6">
    <location>
        <begin position="949"/>
        <end position="970"/>
    </location>
</feature>
<evidence type="ECO:0000256" key="1">
    <source>
        <dbReference type="ARBA" id="ARBA00004123"/>
    </source>
</evidence>
<proteinExistence type="inferred from homology"/>
<gene>
    <name evidence="7" type="primary">FANCD2</name>
    <name evidence="7" type="ORF">DFQ27_000061</name>
</gene>
<accession>A0A9P6QP91</accession>
<comment type="caution">
    <text evidence="7">The sequence shown here is derived from an EMBL/GenBank/DDBJ whole genome shotgun (WGS) entry which is preliminary data.</text>
</comment>
<evidence type="ECO:0000313" key="8">
    <source>
        <dbReference type="Proteomes" id="UP000807716"/>
    </source>
</evidence>
<dbReference type="GO" id="GO:0007129">
    <property type="term" value="P:homologous chromosome pairing at meiosis"/>
    <property type="evidence" value="ECO:0007669"/>
    <property type="project" value="TreeGrafter"/>
</dbReference>
<evidence type="ECO:0000256" key="2">
    <source>
        <dbReference type="ARBA" id="ARBA00022499"/>
    </source>
</evidence>
<dbReference type="GO" id="GO:0000793">
    <property type="term" value="C:condensed chromosome"/>
    <property type="evidence" value="ECO:0007669"/>
    <property type="project" value="TreeGrafter"/>
</dbReference>
<keyword evidence="3" id="KW-0832">Ubl conjugation</keyword>
<evidence type="ECO:0000256" key="4">
    <source>
        <dbReference type="ARBA" id="ARBA00023242"/>
    </source>
</evidence>